<evidence type="ECO:0000313" key="3">
    <source>
        <dbReference type="Proteomes" id="UP000192247"/>
    </source>
</evidence>
<accession>A0A1V9Y2W7</accession>
<protein>
    <submittedName>
        <fullName evidence="2">Uncharacterized protein</fullName>
    </submittedName>
</protein>
<dbReference type="InParanoid" id="A0A1V9Y2W7"/>
<organism evidence="2 3">
    <name type="scientific">Tropilaelaps mercedesae</name>
    <dbReference type="NCBI Taxonomy" id="418985"/>
    <lineage>
        <taxon>Eukaryota</taxon>
        <taxon>Metazoa</taxon>
        <taxon>Ecdysozoa</taxon>
        <taxon>Arthropoda</taxon>
        <taxon>Chelicerata</taxon>
        <taxon>Arachnida</taxon>
        <taxon>Acari</taxon>
        <taxon>Parasitiformes</taxon>
        <taxon>Mesostigmata</taxon>
        <taxon>Gamasina</taxon>
        <taxon>Dermanyssoidea</taxon>
        <taxon>Laelapidae</taxon>
        <taxon>Tropilaelaps</taxon>
    </lineage>
</organism>
<feature type="transmembrane region" description="Helical" evidence="1">
    <location>
        <begin position="31"/>
        <end position="54"/>
    </location>
</feature>
<feature type="transmembrane region" description="Helical" evidence="1">
    <location>
        <begin position="74"/>
        <end position="91"/>
    </location>
</feature>
<evidence type="ECO:0000313" key="2">
    <source>
        <dbReference type="EMBL" id="OQR79938.1"/>
    </source>
</evidence>
<proteinExistence type="predicted"/>
<reference evidence="2 3" key="1">
    <citation type="journal article" date="2017" name="Gigascience">
        <title>Draft genome of the honey bee ectoparasitic mite, Tropilaelaps mercedesae, is shaped by the parasitic life history.</title>
        <authorList>
            <person name="Dong X."/>
            <person name="Armstrong S.D."/>
            <person name="Xia D."/>
            <person name="Makepeace B.L."/>
            <person name="Darby A.C."/>
            <person name="Kadowaki T."/>
        </authorList>
    </citation>
    <scope>NUCLEOTIDE SEQUENCE [LARGE SCALE GENOMIC DNA]</scope>
    <source>
        <strain evidence="2">Wuxi-XJTLU</strain>
    </source>
</reference>
<gene>
    <name evidence="2" type="ORF">BIW11_05388</name>
</gene>
<name>A0A1V9Y2W7_9ACAR</name>
<comment type="caution">
    <text evidence="2">The sequence shown here is derived from an EMBL/GenBank/DDBJ whole genome shotgun (WGS) entry which is preliminary data.</text>
</comment>
<dbReference type="Proteomes" id="UP000192247">
    <property type="component" value="Unassembled WGS sequence"/>
</dbReference>
<evidence type="ECO:0000256" key="1">
    <source>
        <dbReference type="SAM" id="Phobius"/>
    </source>
</evidence>
<dbReference type="EMBL" id="MNPL01000537">
    <property type="protein sequence ID" value="OQR79938.1"/>
    <property type="molecule type" value="Genomic_DNA"/>
</dbReference>
<sequence>MSSSCLTACECLCVERRRLESQLPFKRTTILVGYLVSMMLGSLALVMFSVSLYLEDRPDFYSALSSWGIDSKHLAYILFLFSLVTAFIDKLQQFWVELEVSSKSHLFGIKSTAFNRNVALVQSYNV</sequence>
<keyword evidence="3" id="KW-1185">Reference proteome</keyword>
<keyword evidence="1" id="KW-0472">Membrane</keyword>
<keyword evidence="1" id="KW-0812">Transmembrane</keyword>
<keyword evidence="1" id="KW-1133">Transmembrane helix</keyword>
<dbReference type="AlphaFoldDB" id="A0A1V9Y2W7"/>